<dbReference type="EMBL" id="QPFP01000022">
    <property type="protein sequence ID" value="TEB30647.1"/>
    <property type="molecule type" value="Genomic_DNA"/>
</dbReference>
<protein>
    <submittedName>
        <fullName evidence="1">Uncharacterized protein</fullName>
    </submittedName>
</protein>
<name>A0A4Y7T8Z2_COPMI</name>
<keyword evidence="2" id="KW-1185">Reference proteome</keyword>
<dbReference type="Proteomes" id="UP000298030">
    <property type="component" value="Unassembled WGS sequence"/>
</dbReference>
<accession>A0A4Y7T8Z2</accession>
<comment type="caution">
    <text evidence="1">The sequence shown here is derived from an EMBL/GenBank/DDBJ whole genome shotgun (WGS) entry which is preliminary data.</text>
</comment>
<proteinExistence type="predicted"/>
<organism evidence="1 2">
    <name type="scientific">Coprinellus micaceus</name>
    <name type="common">Glistening ink-cap mushroom</name>
    <name type="synonym">Coprinus micaceus</name>
    <dbReference type="NCBI Taxonomy" id="71717"/>
    <lineage>
        <taxon>Eukaryota</taxon>
        <taxon>Fungi</taxon>
        <taxon>Dikarya</taxon>
        <taxon>Basidiomycota</taxon>
        <taxon>Agaricomycotina</taxon>
        <taxon>Agaricomycetes</taxon>
        <taxon>Agaricomycetidae</taxon>
        <taxon>Agaricales</taxon>
        <taxon>Agaricineae</taxon>
        <taxon>Psathyrellaceae</taxon>
        <taxon>Coprinellus</taxon>
    </lineage>
</organism>
<sequence>MSTAPRTRPNRRKNAPVFLVSHPHCQVQYRELASKIRYTEQQGGGNVEETVEHAMIS</sequence>
<dbReference type="AlphaFoldDB" id="A0A4Y7T8Z2"/>
<evidence type="ECO:0000313" key="1">
    <source>
        <dbReference type="EMBL" id="TEB30647.1"/>
    </source>
</evidence>
<gene>
    <name evidence="1" type="ORF">FA13DRAFT_1733500</name>
</gene>
<reference evidence="1 2" key="1">
    <citation type="journal article" date="2019" name="Nat. Ecol. Evol.">
        <title>Megaphylogeny resolves global patterns of mushroom evolution.</title>
        <authorList>
            <person name="Varga T."/>
            <person name="Krizsan K."/>
            <person name="Foldi C."/>
            <person name="Dima B."/>
            <person name="Sanchez-Garcia M."/>
            <person name="Sanchez-Ramirez S."/>
            <person name="Szollosi G.J."/>
            <person name="Szarkandi J.G."/>
            <person name="Papp V."/>
            <person name="Albert L."/>
            <person name="Andreopoulos W."/>
            <person name="Angelini C."/>
            <person name="Antonin V."/>
            <person name="Barry K.W."/>
            <person name="Bougher N.L."/>
            <person name="Buchanan P."/>
            <person name="Buyck B."/>
            <person name="Bense V."/>
            <person name="Catcheside P."/>
            <person name="Chovatia M."/>
            <person name="Cooper J."/>
            <person name="Damon W."/>
            <person name="Desjardin D."/>
            <person name="Finy P."/>
            <person name="Geml J."/>
            <person name="Haridas S."/>
            <person name="Hughes K."/>
            <person name="Justo A."/>
            <person name="Karasinski D."/>
            <person name="Kautmanova I."/>
            <person name="Kiss B."/>
            <person name="Kocsube S."/>
            <person name="Kotiranta H."/>
            <person name="LaButti K.M."/>
            <person name="Lechner B.E."/>
            <person name="Liimatainen K."/>
            <person name="Lipzen A."/>
            <person name="Lukacs Z."/>
            <person name="Mihaltcheva S."/>
            <person name="Morgado L.N."/>
            <person name="Niskanen T."/>
            <person name="Noordeloos M.E."/>
            <person name="Ohm R.A."/>
            <person name="Ortiz-Santana B."/>
            <person name="Ovrebo C."/>
            <person name="Racz N."/>
            <person name="Riley R."/>
            <person name="Savchenko A."/>
            <person name="Shiryaev A."/>
            <person name="Soop K."/>
            <person name="Spirin V."/>
            <person name="Szebenyi C."/>
            <person name="Tomsovsky M."/>
            <person name="Tulloss R.E."/>
            <person name="Uehling J."/>
            <person name="Grigoriev I.V."/>
            <person name="Vagvolgyi C."/>
            <person name="Papp T."/>
            <person name="Martin F.M."/>
            <person name="Miettinen O."/>
            <person name="Hibbett D.S."/>
            <person name="Nagy L.G."/>
        </authorList>
    </citation>
    <scope>NUCLEOTIDE SEQUENCE [LARGE SCALE GENOMIC DNA]</scope>
    <source>
        <strain evidence="1 2">FP101781</strain>
    </source>
</reference>
<evidence type="ECO:0000313" key="2">
    <source>
        <dbReference type="Proteomes" id="UP000298030"/>
    </source>
</evidence>